<evidence type="ECO:0000256" key="6">
    <source>
        <dbReference type="ARBA" id="ARBA00022679"/>
    </source>
</evidence>
<dbReference type="GO" id="GO:0005524">
    <property type="term" value="F:ATP binding"/>
    <property type="evidence" value="ECO:0007669"/>
    <property type="project" value="UniProtKB-UniRule"/>
</dbReference>
<dbReference type="SMART" id="SM00220">
    <property type="entry name" value="S_TKc"/>
    <property type="match status" value="1"/>
</dbReference>
<dbReference type="InterPro" id="IPR000719">
    <property type="entry name" value="Prot_kinase_dom"/>
</dbReference>
<dbReference type="InterPro" id="IPR033923">
    <property type="entry name" value="PAK_BD"/>
</dbReference>
<keyword evidence="5" id="KW-0723">Serine/threonine-protein kinase</keyword>
<gene>
    <name evidence="16" type="ORF">MKK02DRAFT_37268</name>
</gene>
<feature type="compositionally biased region" description="Polar residues" evidence="13">
    <location>
        <begin position="242"/>
        <end position="253"/>
    </location>
</feature>
<evidence type="ECO:0000256" key="11">
    <source>
        <dbReference type="ARBA" id="ARBA00048679"/>
    </source>
</evidence>
<dbReference type="InterPro" id="IPR017441">
    <property type="entry name" value="Protein_kinase_ATP_BS"/>
</dbReference>
<comment type="similarity">
    <text evidence="2">Belongs to the protein kinase superfamily. STE Ser/Thr protein kinase family. STE20 subfamily.</text>
</comment>
<keyword evidence="8 16" id="KW-0418">Kinase</keyword>
<protein>
    <recommendedName>
        <fullName evidence="3">non-specific serine/threonine protein kinase</fullName>
        <ecNumber evidence="3">2.7.11.1</ecNumber>
    </recommendedName>
</protein>
<dbReference type="PROSITE" id="PS50011">
    <property type="entry name" value="PROTEIN_KINASE_DOM"/>
    <property type="match status" value="1"/>
</dbReference>
<evidence type="ECO:0000256" key="10">
    <source>
        <dbReference type="ARBA" id="ARBA00047899"/>
    </source>
</evidence>
<feature type="compositionally biased region" description="Low complexity" evidence="13">
    <location>
        <begin position="35"/>
        <end position="44"/>
    </location>
</feature>
<keyword evidence="17" id="KW-1185">Reference proteome</keyword>
<keyword evidence="6" id="KW-0808">Transferase</keyword>
<proteinExistence type="inferred from homology"/>
<comment type="catalytic activity">
    <reaction evidence="10">
        <text>L-threonyl-[protein] + ATP = O-phospho-L-threonyl-[protein] + ADP + H(+)</text>
        <dbReference type="Rhea" id="RHEA:46608"/>
        <dbReference type="Rhea" id="RHEA-COMP:11060"/>
        <dbReference type="Rhea" id="RHEA-COMP:11605"/>
        <dbReference type="ChEBI" id="CHEBI:15378"/>
        <dbReference type="ChEBI" id="CHEBI:30013"/>
        <dbReference type="ChEBI" id="CHEBI:30616"/>
        <dbReference type="ChEBI" id="CHEBI:61977"/>
        <dbReference type="ChEBI" id="CHEBI:456216"/>
        <dbReference type="EC" id="2.7.11.1"/>
    </reaction>
</comment>
<feature type="compositionally biased region" description="Basic and acidic residues" evidence="13">
    <location>
        <begin position="183"/>
        <end position="194"/>
    </location>
</feature>
<dbReference type="FunFam" id="1.10.510.10:FF:000011">
    <property type="entry name" value="Non-specific serine/threonine protein kinase"/>
    <property type="match status" value="1"/>
</dbReference>
<feature type="compositionally biased region" description="Basic and acidic residues" evidence="13">
    <location>
        <begin position="152"/>
        <end position="169"/>
    </location>
</feature>
<dbReference type="InterPro" id="IPR008271">
    <property type="entry name" value="Ser/Thr_kinase_AS"/>
</dbReference>
<evidence type="ECO:0000256" key="4">
    <source>
        <dbReference type="ARBA" id="ARBA00022490"/>
    </source>
</evidence>
<dbReference type="GO" id="GO:0004674">
    <property type="term" value="F:protein serine/threonine kinase activity"/>
    <property type="evidence" value="ECO:0007669"/>
    <property type="project" value="UniProtKB-KW"/>
</dbReference>
<dbReference type="Pfam" id="PF00069">
    <property type="entry name" value="Pkinase"/>
    <property type="match status" value="1"/>
</dbReference>
<evidence type="ECO:0000256" key="1">
    <source>
        <dbReference type="ARBA" id="ARBA00004496"/>
    </source>
</evidence>
<dbReference type="InterPro" id="IPR000095">
    <property type="entry name" value="CRIB_dom"/>
</dbReference>
<name>A0AA38LWV7_9TREE</name>
<evidence type="ECO:0000256" key="7">
    <source>
        <dbReference type="ARBA" id="ARBA00022741"/>
    </source>
</evidence>
<dbReference type="FunFam" id="3.30.200.20:FF:000385">
    <property type="entry name" value="Non-specific serine/threonine protein kinase"/>
    <property type="match status" value="1"/>
</dbReference>
<comment type="caution">
    <text evidence="16">The sequence shown here is derived from an EMBL/GenBank/DDBJ whole genome shotgun (WGS) entry which is preliminary data.</text>
</comment>
<dbReference type="PROSITE" id="PS00108">
    <property type="entry name" value="PROTEIN_KINASE_ST"/>
    <property type="match status" value="1"/>
</dbReference>
<dbReference type="InterPro" id="IPR051931">
    <property type="entry name" value="PAK3-like"/>
</dbReference>
<dbReference type="InterPro" id="IPR036936">
    <property type="entry name" value="CRIB_dom_sf"/>
</dbReference>
<feature type="domain" description="CRIB" evidence="15">
    <location>
        <begin position="68"/>
        <end position="81"/>
    </location>
</feature>
<feature type="binding site" evidence="12">
    <location>
        <position position="356"/>
    </location>
    <ligand>
        <name>ATP</name>
        <dbReference type="ChEBI" id="CHEBI:30616"/>
    </ligand>
</feature>
<accession>A0AA38LWV7</accession>
<organism evidence="16 17">
    <name type="scientific">Dioszegia hungarica</name>
    <dbReference type="NCBI Taxonomy" id="4972"/>
    <lineage>
        <taxon>Eukaryota</taxon>
        <taxon>Fungi</taxon>
        <taxon>Dikarya</taxon>
        <taxon>Basidiomycota</taxon>
        <taxon>Agaricomycotina</taxon>
        <taxon>Tremellomycetes</taxon>
        <taxon>Tremellales</taxon>
        <taxon>Bulleribasidiaceae</taxon>
        <taxon>Dioszegia</taxon>
    </lineage>
</organism>
<evidence type="ECO:0000256" key="2">
    <source>
        <dbReference type="ARBA" id="ARBA00008874"/>
    </source>
</evidence>
<feature type="region of interest" description="Disordered" evidence="13">
    <location>
        <begin position="1"/>
        <end position="51"/>
    </location>
</feature>
<dbReference type="Pfam" id="PF00786">
    <property type="entry name" value="PBD"/>
    <property type="match status" value="1"/>
</dbReference>
<dbReference type="SUPFAM" id="SSF56112">
    <property type="entry name" value="Protein kinase-like (PK-like)"/>
    <property type="match status" value="1"/>
</dbReference>
<dbReference type="InterPro" id="IPR011009">
    <property type="entry name" value="Kinase-like_dom_sf"/>
</dbReference>
<feature type="compositionally biased region" description="Low complexity" evidence="13">
    <location>
        <begin position="203"/>
        <end position="215"/>
    </location>
</feature>
<dbReference type="RefSeq" id="XP_052946558.1">
    <property type="nucleotide sequence ID" value="XM_053089611.1"/>
</dbReference>
<dbReference type="Gene3D" id="1.10.510.10">
    <property type="entry name" value="Transferase(Phosphotransferase) domain 1"/>
    <property type="match status" value="1"/>
</dbReference>
<dbReference type="AlphaFoldDB" id="A0AA38LWV7"/>
<dbReference type="GO" id="GO:0030447">
    <property type="term" value="P:filamentous growth"/>
    <property type="evidence" value="ECO:0007669"/>
    <property type="project" value="UniProtKB-ARBA"/>
</dbReference>
<dbReference type="Gene3D" id="3.30.200.20">
    <property type="entry name" value="Phosphorylase Kinase, domain 1"/>
    <property type="match status" value="1"/>
</dbReference>
<reference evidence="16" key="1">
    <citation type="journal article" date="2022" name="G3 (Bethesda)">
        <title>High quality genome of the basidiomycete yeast Dioszegia hungarica PDD-24b-2 isolated from cloud water.</title>
        <authorList>
            <person name="Jarrige D."/>
            <person name="Haridas S."/>
            <person name="Bleykasten-Grosshans C."/>
            <person name="Joly M."/>
            <person name="Nadalig T."/>
            <person name="Sancelme M."/>
            <person name="Vuilleumier S."/>
            <person name="Grigoriev I.V."/>
            <person name="Amato P."/>
            <person name="Bringel F."/>
        </authorList>
    </citation>
    <scope>NUCLEOTIDE SEQUENCE</scope>
    <source>
        <strain evidence="16">PDD-24b-2</strain>
    </source>
</reference>
<evidence type="ECO:0000259" key="14">
    <source>
        <dbReference type="PROSITE" id="PS50011"/>
    </source>
</evidence>
<dbReference type="PANTHER" id="PTHR45832:SF22">
    <property type="entry name" value="SERINE_THREONINE-PROTEIN KINASE SAMKA-RELATED"/>
    <property type="match status" value="1"/>
</dbReference>
<keyword evidence="4" id="KW-0963">Cytoplasm</keyword>
<evidence type="ECO:0000313" key="16">
    <source>
        <dbReference type="EMBL" id="KAI9636781.1"/>
    </source>
</evidence>
<evidence type="ECO:0000259" key="15">
    <source>
        <dbReference type="PROSITE" id="PS50108"/>
    </source>
</evidence>
<dbReference type="PROSITE" id="PS00107">
    <property type="entry name" value="PROTEIN_KINASE_ATP"/>
    <property type="match status" value="1"/>
</dbReference>
<feature type="domain" description="Protein kinase" evidence="14">
    <location>
        <begin position="328"/>
        <end position="579"/>
    </location>
</feature>
<evidence type="ECO:0000256" key="8">
    <source>
        <dbReference type="ARBA" id="ARBA00022777"/>
    </source>
</evidence>
<dbReference type="CDD" id="cd01093">
    <property type="entry name" value="CRIB_PAK_like"/>
    <property type="match status" value="1"/>
</dbReference>
<dbReference type="Proteomes" id="UP001164286">
    <property type="component" value="Unassembled WGS sequence"/>
</dbReference>
<evidence type="ECO:0000256" key="13">
    <source>
        <dbReference type="SAM" id="MobiDB-lite"/>
    </source>
</evidence>
<dbReference type="EC" id="2.7.11.1" evidence="3"/>
<keyword evidence="7 12" id="KW-0547">Nucleotide-binding</keyword>
<keyword evidence="9 12" id="KW-0067">ATP-binding</keyword>
<sequence>MEAADIGGGNVGGLGVPMPMQEPRDKELPKEPTITGRSRSGTGKSSKEKKSMFGFVSDLLSSEKKPTISTPYDPIHLTHVGFDFNTGQYTGMPQEWQQILDDNGITKAEQEQNPDEILAVVRFYQDREKQANTQEDEVWEKMGHAGPQHPSDMSRENSREGGAKPDYFAHPRAAPMPPVKTPTQERDQYFRADRAAPPPPGAAPKAPKFLPAGGPTVPPILDRSASYRSPPQPPKSKPLDRANTTRAPTSKASPPQGLPMAKSSSGQGTAKHLHQGPVAAQPLARAPTSKKDAAQQGQPRRRDKAKENEDVVRQLQSICTPGDPNLVYRSLQKIGQGASGGVYTAYDKGNLPVAIKQMNLEKQPKQDLIINEILVMRESAHPNIVNFKDSYLWKGDLWVVMEYMEGGSLTDVVTAHCMSEAQIAAVSREVCEGLRHLHSKGVIHRDIKSDNILLSLNGDVKLTDFGFVARITDPASAKRTTMVGTPYWMAPEVVTRKEYGPKVDVWSLGIMAIEMLEGEPPYLNENPLRALYLIATNGTPKVKDWDKLSALFRDWLTCCLTVDAEKRPTAEQLLQHTFFRNPAPLSSLANMIRSARKGSS</sequence>
<dbReference type="SMART" id="SM00285">
    <property type="entry name" value="PBD"/>
    <property type="match status" value="1"/>
</dbReference>
<evidence type="ECO:0000256" key="9">
    <source>
        <dbReference type="ARBA" id="ARBA00022840"/>
    </source>
</evidence>
<evidence type="ECO:0000256" key="12">
    <source>
        <dbReference type="PROSITE-ProRule" id="PRU10141"/>
    </source>
</evidence>
<dbReference type="PANTHER" id="PTHR45832">
    <property type="entry name" value="SERINE/THREONINE-PROTEIN KINASE SAMKA-RELATED-RELATED"/>
    <property type="match status" value="1"/>
</dbReference>
<dbReference type="EMBL" id="JAKWFO010000005">
    <property type="protein sequence ID" value="KAI9636781.1"/>
    <property type="molecule type" value="Genomic_DNA"/>
</dbReference>
<feature type="region of interest" description="Disordered" evidence="13">
    <location>
        <begin position="129"/>
        <end position="312"/>
    </location>
</feature>
<dbReference type="GeneID" id="77728816"/>
<dbReference type="CDD" id="cd06614">
    <property type="entry name" value="STKc_PAK"/>
    <property type="match status" value="1"/>
</dbReference>
<dbReference type="PROSITE" id="PS50108">
    <property type="entry name" value="CRIB"/>
    <property type="match status" value="1"/>
</dbReference>
<dbReference type="Gene3D" id="3.90.810.10">
    <property type="entry name" value="CRIB domain"/>
    <property type="match status" value="1"/>
</dbReference>
<feature type="compositionally biased region" description="Gly residues" evidence="13">
    <location>
        <begin position="1"/>
        <end position="15"/>
    </location>
</feature>
<evidence type="ECO:0000256" key="3">
    <source>
        <dbReference type="ARBA" id="ARBA00012513"/>
    </source>
</evidence>
<evidence type="ECO:0000256" key="5">
    <source>
        <dbReference type="ARBA" id="ARBA00022527"/>
    </source>
</evidence>
<dbReference type="GO" id="GO:0005737">
    <property type="term" value="C:cytoplasm"/>
    <property type="evidence" value="ECO:0007669"/>
    <property type="project" value="UniProtKB-SubCell"/>
</dbReference>
<evidence type="ECO:0000313" key="17">
    <source>
        <dbReference type="Proteomes" id="UP001164286"/>
    </source>
</evidence>
<comment type="catalytic activity">
    <reaction evidence="11">
        <text>L-seryl-[protein] + ATP = O-phospho-L-seryl-[protein] + ADP + H(+)</text>
        <dbReference type="Rhea" id="RHEA:17989"/>
        <dbReference type="Rhea" id="RHEA-COMP:9863"/>
        <dbReference type="Rhea" id="RHEA-COMP:11604"/>
        <dbReference type="ChEBI" id="CHEBI:15378"/>
        <dbReference type="ChEBI" id="CHEBI:29999"/>
        <dbReference type="ChEBI" id="CHEBI:30616"/>
        <dbReference type="ChEBI" id="CHEBI:83421"/>
        <dbReference type="ChEBI" id="CHEBI:456216"/>
        <dbReference type="EC" id="2.7.11.1"/>
    </reaction>
</comment>
<comment type="subcellular location">
    <subcellularLocation>
        <location evidence="1">Cytoplasm</location>
    </subcellularLocation>
</comment>